<dbReference type="Pfam" id="PF03473">
    <property type="entry name" value="MOSC"/>
    <property type="match status" value="1"/>
</dbReference>
<evidence type="ECO:0000313" key="3">
    <source>
        <dbReference type="Proteomes" id="UP000600247"/>
    </source>
</evidence>
<dbReference type="Pfam" id="PF03475">
    <property type="entry name" value="YiiM_3-alpha"/>
    <property type="match status" value="1"/>
</dbReference>
<dbReference type="GO" id="GO:0030170">
    <property type="term" value="F:pyridoxal phosphate binding"/>
    <property type="evidence" value="ECO:0007669"/>
    <property type="project" value="InterPro"/>
</dbReference>
<protein>
    <submittedName>
        <fullName evidence="2">MOSC domain-containing protein</fullName>
    </submittedName>
</protein>
<name>A0A917HS33_9BACL</name>
<dbReference type="InterPro" id="IPR005163">
    <property type="entry name" value="Tri_helical_YiiM-like"/>
</dbReference>
<dbReference type="Gene3D" id="2.40.33.20">
    <property type="entry name" value="PK beta-barrel domain-like"/>
    <property type="match status" value="1"/>
</dbReference>
<dbReference type="AlphaFoldDB" id="A0A917HS33"/>
<accession>A0A917HS33</accession>
<dbReference type="GO" id="GO:0003824">
    <property type="term" value="F:catalytic activity"/>
    <property type="evidence" value="ECO:0007669"/>
    <property type="project" value="InterPro"/>
</dbReference>
<gene>
    <name evidence="2" type="primary">yflK</name>
    <name evidence="2" type="ORF">GCM10010918_53600</name>
</gene>
<comment type="caution">
    <text evidence="2">The sequence shown here is derived from an EMBL/GenBank/DDBJ whole genome shotgun (WGS) entry which is preliminary data.</text>
</comment>
<evidence type="ECO:0000259" key="1">
    <source>
        <dbReference type="PROSITE" id="PS51340"/>
    </source>
</evidence>
<dbReference type="PROSITE" id="PS51340">
    <property type="entry name" value="MOSC"/>
    <property type="match status" value="1"/>
</dbReference>
<dbReference type="EMBL" id="BMHY01000019">
    <property type="protein sequence ID" value="GGG88368.1"/>
    <property type="molecule type" value="Genomic_DNA"/>
</dbReference>
<organism evidence="2 3">
    <name type="scientific">Paenibacillus radicis</name>
    <name type="common">ex Gao et al. 2016</name>
    <dbReference type="NCBI Taxonomy" id="1737354"/>
    <lineage>
        <taxon>Bacteria</taxon>
        <taxon>Bacillati</taxon>
        <taxon>Bacillota</taxon>
        <taxon>Bacilli</taxon>
        <taxon>Bacillales</taxon>
        <taxon>Paenibacillaceae</taxon>
        <taxon>Paenibacillus</taxon>
    </lineage>
</organism>
<dbReference type="InterPro" id="IPR052353">
    <property type="entry name" value="Benzoxazolinone_Detox_Enz"/>
</dbReference>
<dbReference type="PANTHER" id="PTHR30212:SF4">
    <property type="entry name" value="MOSC DOMAIN-CONTAINING PROTEIN"/>
    <property type="match status" value="1"/>
</dbReference>
<dbReference type="Proteomes" id="UP000600247">
    <property type="component" value="Unassembled WGS sequence"/>
</dbReference>
<dbReference type="GO" id="GO:0030151">
    <property type="term" value="F:molybdenum ion binding"/>
    <property type="evidence" value="ECO:0007669"/>
    <property type="project" value="InterPro"/>
</dbReference>
<dbReference type="InterPro" id="IPR011037">
    <property type="entry name" value="Pyrv_Knase-like_insert_dom_sf"/>
</dbReference>
<dbReference type="PANTHER" id="PTHR30212">
    <property type="entry name" value="PROTEIN YIIM"/>
    <property type="match status" value="1"/>
</dbReference>
<dbReference type="SUPFAM" id="SSF50800">
    <property type="entry name" value="PK beta-barrel domain-like"/>
    <property type="match status" value="1"/>
</dbReference>
<reference evidence="2 3" key="1">
    <citation type="journal article" date="2014" name="Int. J. Syst. Evol. Microbiol.">
        <title>Complete genome sequence of Corynebacterium casei LMG S-19264T (=DSM 44701T), isolated from a smear-ripened cheese.</title>
        <authorList>
            <consortium name="US DOE Joint Genome Institute (JGI-PGF)"/>
            <person name="Walter F."/>
            <person name="Albersmeier A."/>
            <person name="Kalinowski J."/>
            <person name="Ruckert C."/>
        </authorList>
    </citation>
    <scope>NUCLEOTIDE SEQUENCE [LARGE SCALE GENOMIC DNA]</scope>
    <source>
        <strain evidence="2 3">CGMCC 1.15286</strain>
    </source>
</reference>
<feature type="domain" description="MOSC" evidence="1">
    <location>
        <begin position="35"/>
        <end position="169"/>
    </location>
</feature>
<proteinExistence type="predicted"/>
<sequence length="231" mass="25136">MLTSAGNCSIVSLNVGKPVEAMHGNKPIMTGIFKTPSQAAHQLSAVGLNGDGQADMVHHGGPDKAVCAYFEVHYPFWEQRLATTLPYGAFGENWTVSGWSEHDLCIGDIIQAGEVTVQVSQPRQPCYKLGIRHNRPALTAEVQNTGYTGFYFRVLEEGQVSAGIALSIVERHPAGITIAEANRIMYTAKRDRTALEALLAVDALASSWRETLNARLEKLVQEQAEDSSILD</sequence>
<keyword evidence="3" id="KW-1185">Reference proteome</keyword>
<evidence type="ECO:0000313" key="2">
    <source>
        <dbReference type="EMBL" id="GGG88368.1"/>
    </source>
</evidence>
<dbReference type="InterPro" id="IPR005302">
    <property type="entry name" value="MoCF_Sase_C"/>
</dbReference>